<name>A0A6J5LVC4_9CAUD</name>
<protein>
    <submittedName>
        <fullName evidence="1">Uncharacterized protein</fullName>
    </submittedName>
</protein>
<dbReference type="EMBL" id="LR796345">
    <property type="protein sequence ID" value="CAB4138428.1"/>
    <property type="molecule type" value="Genomic_DNA"/>
</dbReference>
<organism evidence="1">
    <name type="scientific">uncultured Caudovirales phage</name>
    <dbReference type="NCBI Taxonomy" id="2100421"/>
    <lineage>
        <taxon>Viruses</taxon>
        <taxon>Duplodnaviria</taxon>
        <taxon>Heunggongvirae</taxon>
        <taxon>Uroviricota</taxon>
        <taxon>Caudoviricetes</taxon>
        <taxon>Peduoviridae</taxon>
        <taxon>Maltschvirus</taxon>
        <taxon>Maltschvirus maltsch</taxon>
    </lineage>
</organism>
<gene>
    <name evidence="1" type="ORF">UFOVP331_37</name>
</gene>
<proteinExistence type="predicted"/>
<sequence length="61" mass="7097">MNTLDKIYPIHRAQLLKTFSKQTLILELGLEENSYAGKKRGRKSSKINKNIELKPNYKTYA</sequence>
<accession>A0A6J5LVC4</accession>
<reference evidence="1" key="1">
    <citation type="submission" date="2020-04" db="EMBL/GenBank/DDBJ databases">
        <authorList>
            <person name="Chiriac C."/>
            <person name="Salcher M."/>
            <person name="Ghai R."/>
            <person name="Kavagutti S V."/>
        </authorList>
    </citation>
    <scope>NUCLEOTIDE SEQUENCE</scope>
</reference>
<evidence type="ECO:0000313" key="1">
    <source>
        <dbReference type="EMBL" id="CAB4138428.1"/>
    </source>
</evidence>